<evidence type="ECO:0000256" key="2">
    <source>
        <dbReference type="ARBA" id="ARBA00023015"/>
    </source>
</evidence>
<dbReference type="GO" id="GO:0016987">
    <property type="term" value="F:sigma factor activity"/>
    <property type="evidence" value="ECO:0007669"/>
    <property type="project" value="UniProtKB-KW"/>
</dbReference>
<evidence type="ECO:0000313" key="7">
    <source>
        <dbReference type="EMBL" id="PND38706.1"/>
    </source>
</evidence>
<proteinExistence type="inferred from homology"/>
<sequence length="201" mass="22570">MKNNNPEPPPPLPPSLPLPPASAELQAERYRQALALHGAELARFMVGYERDEAKRQELNQELQLALWQSLAAFQGNCSLRTWVYRVAHNVGASHVQASLRRFERQGLCLDLEQLQEAESQMLSDQGAAVHNTDRRLDLDRILAWIHRLRMPDRQLMLLYLEGLDAAAIGEVTGLSARHVATKIHRIKALLAAKHQAGRTAP</sequence>
<evidence type="ECO:0000256" key="5">
    <source>
        <dbReference type="SAM" id="MobiDB-lite"/>
    </source>
</evidence>
<evidence type="ECO:0000313" key="8">
    <source>
        <dbReference type="Proteomes" id="UP000235916"/>
    </source>
</evidence>
<protein>
    <submittedName>
        <fullName evidence="7">RNA polymerase subunit sigma-24</fullName>
    </submittedName>
</protein>
<dbReference type="InterPro" id="IPR039425">
    <property type="entry name" value="RNA_pol_sigma-70-like"/>
</dbReference>
<dbReference type="AlphaFoldDB" id="A0A2N8KZ17"/>
<evidence type="ECO:0000259" key="6">
    <source>
        <dbReference type="Pfam" id="PF04542"/>
    </source>
</evidence>
<dbReference type="SUPFAM" id="SSF88946">
    <property type="entry name" value="Sigma2 domain of RNA polymerase sigma factors"/>
    <property type="match status" value="1"/>
</dbReference>
<dbReference type="SUPFAM" id="SSF88659">
    <property type="entry name" value="Sigma3 and sigma4 domains of RNA polymerase sigma factors"/>
    <property type="match status" value="1"/>
</dbReference>
<dbReference type="OrthoDB" id="9784272at2"/>
<keyword evidence="2" id="KW-0805">Transcription regulation</keyword>
<dbReference type="PANTHER" id="PTHR43133:SF45">
    <property type="entry name" value="RNA POLYMERASE ECF-TYPE SIGMA FACTOR"/>
    <property type="match status" value="1"/>
</dbReference>
<dbReference type="EMBL" id="POSP01000003">
    <property type="protein sequence ID" value="PND38706.1"/>
    <property type="molecule type" value="Genomic_DNA"/>
</dbReference>
<dbReference type="InterPro" id="IPR013324">
    <property type="entry name" value="RNA_pol_sigma_r3/r4-like"/>
</dbReference>
<dbReference type="InterPro" id="IPR036388">
    <property type="entry name" value="WH-like_DNA-bd_sf"/>
</dbReference>
<keyword evidence="3" id="KW-0731">Sigma factor</keyword>
<dbReference type="GO" id="GO:0006352">
    <property type="term" value="P:DNA-templated transcription initiation"/>
    <property type="evidence" value="ECO:0007669"/>
    <property type="project" value="InterPro"/>
</dbReference>
<dbReference type="Gene3D" id="1.10.1740.10">
    <property type="match status" value="1"/>
</dbReference>
<dbReference type="Gene3D" id="1.10.10.10">
    <property type="entry name" value="Winged helix-like DNA-binding domain superfamily/Winged helix DNA-binding domain"/>
    <property type="match status" value="1"/>
</dbReference>
<name>A0A2N8KZ17_9BURK</name>
<comment type="similarity">
    <text evidence="1">Belongs to the sigma-70 factor family. ECF subfamily.</text>
</comment>
<keyword evidence="4" id="KW-0804">Transcription</keyword>
<dbReference type="PANTHER" id="PTHR43133">
    <property type="entry name" value="RNA POLYMERASE ECF-TYPE SIGMA FACTO"/>
    <property type="match status" value="1"/>
</dbReference>
<gene>
    <name evidence="7" type="ORF">C1O66_15025</name>
</gene>
<evidence type="ECO:0000256" key="1">
    <source>
        <dbReference type="ARBA" id="ARBA00010641"/>
    </source>
</evidence>
<evidence type="ECO:0000256" key="4">
    <source>
        <dbReference type="ARBA" id="ARBA00023163"/>
    </source>
</evidence>
<keyword evidence="8" id="KW-1185">Reference proteome</keyword>
<dbReference type="Proteomes" id="UP000235916">
    <property type="component" value="Unassembled WGS sequence"/>
</dbReference>
<reference evidence="7 8" key="1">
    <citation type="submission" date="2018-01" db="EMBL/GenBank/DDBJ databases">
        <title>Draft genome sequence of Paucibacter aquatile CR182 isolated from freshwater of the Nakdong River.</title>
        <authorList>
            <person name="Choi A."/>
            <person name="Chung E.J."/>
        </authorList>
    </citation>
    <scope>NUCLEOTIDE SEQUENCE [LARGE SCALE GENOMIC DNA]</scope>
    <source>
        <strain evidence="7 8">CR182</strain>
    </source>
</reference>
<feature type="region of interest" description="Disordered" evidence="5">
    <location>
        <begin position="1"/>
        <end position="20"/>
    </location>
</feature>
<dbReference type="Pfam" id="PF04542">
    <property type="entry name" value="Sigma70_r2"/>
    <property type="match status" value="1"/>
</dbReference>
<dbReference type="InterPro" id="IPR007627">
    <property type="entry name" value="RNA_pol_sigma70_r2"/>
</dbReference>
<evidence type="ECO:0000256" key="3">
    <source>
        <dbReference type="ARBA" id="ARBA00023082"/>
    </source>
</evidence>
<dbReference type="RefSeq" id="WP_102768624.1">
    <property type="nucleotide sequence ID" value="NZ_POSP01000003.1"/>
</dbReference>
<comment type="caution">
    <text evidence="7">The sequence shown here is derived from an EMBL/GenBank/DDBJ whole genome shotgun (WGS) entry which is preliminary data.</text>
</comment>
<organism evidence="7 8">
    <name type="scientific">Kinneretia aquatilis</name>
    <dbReference type="NCBI Taxonomy" id="2070761"/>
    <lineage>
        <taxon>Bacteria</taxon>
        <taxon>Pseudomonadati</taxon>
        <taxon>Pseudomonadota</taxon>
        <taxon>Betaproteobacteria</taxon>
        <taxon>Burkholderiales</taxon>
        <taxon>Sphaerotilaceae</taxon>
        <taxon>Roseateles</taxon>
    </lineage>
</organism>
<dbReference type="InterPro" id="IPR013325">
    <property type="entry name" value="RNA_pol_sigma_r2"/>
</dbReference>
<feature type="domain" description="RNA polymerase sigma-70 region 2" evidence="6">
    <location>
        <begin position="37"/>
        <end position="94"/>
    </location>
</feature>
<accession>A0A2N8KZ17</accession>